<protein>
    <submittedName>
        <fullName evidence="2">Uncharacterized protein</fullName>
    </submittedName>
</protein>
<reference evidence="2 3" key="1">
    <citation type="submission" date="2017-03" db="EMBL/GenBank/DDBJ databases">
        <title>WGS assembly of Porphyra umbilicalis.</title>
        <authorList>
            <person name="Brawley S.H."/>
            <person name="Blouin N.A."/>
            <person name="Ficko-Blean E."/>
            <person name="Wheeler G.L."/>
            <person name="Lohr M."/>
            <person name="Goodson H.V."/>
            <person name="Jenkins J.W."/>
            <person name="Blaby-Haas C.E."/>
            <person name="Helliwell K.E."/>
            <person name="Chan C."/>
            <person name="Marriage T."/>
            <person name="Bhattacharya D."/>
            <person name="Klein A.S."/>
            <person name="Badis Y."/>
            <person name="Brodie J."/>
            <person name="Cao Y."/>
            <person name="Collen J."/>
            <person name="Dittami S.M."/>
            <person name="Gachon C.M."/>
            <person name="Green B.R."/>
            <person name="Karpowicz S."/>
            <person name="Kim J.W."/>
            <person name="Kudahl U."/>
            <person name="Lin S."/>
            <person name="Michel G."/>
            <person name="Mittag M."/>
            <person name="Olson B.J."/>
            <person name="Pangilinan J."/>
            <person name="Peng Y."/>
            <person name="Qiu H."/>
            <person name="Shu S."/>
            <person name="Singer J.T."/>
            <person name="Smith A.G."/>
            <person name="Sprecher B.N."/>
            <person name="Wagner V."/>
            <person name="Wang W."/>
            <person name="Wang Z.-Y."/>
            <person name="Yan J."/>
            <person name="Yarish C."/>
            <person name="Zoeuner-Riek S."/>
            <person name="Zhuang Y."/>
            <person name="Zou Y."/>
            <person name="Lindquist E.A."/>
            <person name="Grimwood J."/>
            <person name="Barry K."/>
            <person name="Rokhsar D.S."/>
            <person name="Schmutz J."/>
            <person name="Stiller J.W."/>
            <person name="Grossman A.R."/>
            <person name="Prochnik S.E."/>
        </authorList>
    </citation>
    <scope>NUCLEOTIDE SEQUENCE [LARGE SCALE GENOMIC DNA]</scope>
    <source>
        <strain evidence="2">4086291</strain>
    </source>
</reference>
<feature type="region of interest" description="Disordered" evidence="1">
    <location>
        <begin position="174"/>
        <end position="200"/>
    </location>
</feature>
<feature type="region of interest" description="Disordered" evidence="1">
    <location>
        <begin position="520"/>
        <end position="545"/>
    </location>
</feature>
<feature type="region of interest" description="Disordered" evidence="1">
    <location>
        <begin position="794"/>
        <end position="813"/>
    </location>
</feature>
<feature type="compositionally biased region" description="Gly residues" evidence="1">
    <location>
        <begin position="370"/>
        <end position="383"/>
    </location>
</feature>
<feature type="compositionally biased region" description="Basic residues" evidence="1">
    <location>
        <begin position="842"/>
        <end position="855"/>
    </location>
</feature>
<feature type="region of interest" description="Disordered" evidence="1">
    <location>
        <begin position="1"/>
        <end position="42"/>
    </location>
</feature>
<feature type="compositionally biased region" description="Polar residues" evidence="1">
    <location>
        <begin position="744"/>
        <end position="757"/>
    </location>
</feature>
<proteinExistence type="predicted"/>
<accession>A0A1X6PJG9</accession>
<feature type="region of interest" description="Disordered" evidence="1">
    <location>
        <begin position="255"/>
        <end position="286"/>
    </location>
</feature>
<name>A0A1X6PJG9_PORUM</name>
<evidence type="ECO:0000313" key="3">
    <source>
        <dbReference type="Proteomes" id="UP000218209"/>
    </source>
</evidence>
<sequence length="1032" mass="104309">MPQPPVPSVGALATMGAPPTGGVCGGGATPSSADGEPAGVATLSATPLRSPTLALPTQTHRQPDVLFDACGSTPARSRRWRRVASLGGSSSDSDGGWRASAAYWARTGAAGRGGGGDSKGIPRRRCAAAVAAAGAPSRHPPFPFPPHCLLCFLLPVSGRRHGGLDRARPCRRAESRRRTDAVGRGAGAPRQHCPRGGWSAADAADAAAAGATPPEGWDDAPATPVGWRPGGVARYHLRRQRRIAREAAVVAAADAATRDGSDVAAAGGSSRVLESPTADADDALRPPADCWRRRRHRWHGGRRLRRRSTGAAGAPPPPPAAVSDPGHPGKGVELPRPPPVGGGPCGNGVLATGGGGARRDPLSAHAAVGGRVGGGGGGGGSSGRRGARGSVGRTEGGGVAAAGATAAVAGAAAAAARGGSEATTASGATRKVANAAADAAPAALRLLTGGGDGGSGCGGCGGGGGGGGGGAAAATPAAHPCVAGGAPHDGPSWGGGAAAAARVANAAADMALAAVGLSAGGGGGDGGGKGDGGGAGGGRDRPETNTADETAAVAAAKAAHSRRCSTMKAVAAAAALLDDTHTRRVDTTSHRADARARPAIEVTAVVWWPAGGGAPSPPLADRWCLEPALWPPPSPPPPPPPRLAYGEAPGYVAPPAASSGAALRLSRTADREATATVKAAWEGSHKRIEMQELSEKNETTFVNARAACCCRRDAGVHASSTSSLDGFKSRSDAAGKREPRHFETTTTPQASSSSKAPTTALVAPMPENSEADASNPNAVGMRTAATPRDTKAALGTNAKPEVPSSSTTTLDRHTSEIACRMRRPEETHARKRPQTYHVHDQAHRRRVDSKPKRNSGHNGDAPPFQEGVLHVIPVLTASVIREKSSAFRCSRRLGEKLEESDNKVVHVLSQVHVDYSVSISSGSSRAKSKSSTSPEGHLGLYRPQWALLDVKGQVGTKEGMSDYSRPRHGQHLKKTSLISALQGRCQCESLDSWEASSSLAHRPSPAGPRQPRMGLIHDKQTNPAPVQRATKA</sequence>
<feature type="compositionally biased region" description="Gly residues" evidence="1">
    <location>
        <begin position="342"/>
        <end position="356"/>
    </location>
</feature>
<evidence type="ECO:0000313" key="2">
    <source>
        <dbReference type="EMBL" id="OSX80848.1"/>
    </source>
</evidence>
<feature type="compositionally biased region" description="Low complexity" evidence="1">
    <location>
        <begin position="919"/>
        <end position="933"/>
    </location>
</feature>
<dbReference type="Proteomes" id="UP000218209">
    <property type="component" value="Unassembled WGS sequence"/>
</dbReference>
<organism evidence="2 3">
    <name type="scientific">Porphyra umbilicalis</name>
    <name type="common">Purple laver</name>
    <name type="synonym">Red alga</name>
    <dbReference type="NCBI Taxonomy" id="2786"/>
    <lineage>
        <taxon>Eukaryota</taxon>
        <taxon>Rhodophyta</taxon>
        <taxon>Bangiophyceae</taxon>
        <taxon>Bangiales</taxon>
        <taxon>Bangiaceae</taxon>
        <taxon>Porphyra</taxon>
    </lineage>
</organism>
<feature type="region of interest" description="Disordered" evidence="1">
    <location>
        <begin position="299"/>
        <end position="397"/>
    </location>
</feature>
<dbReference type="AlphaFoldDB" id="A0A1X6PJG9"/>
<feature type="compositionally biased region" description="Basic and acidic residues" evidence="1">
    <location>
        <begin position="727"/>
        <end position="743"/>
    </location>
</feature>
<feature type="compositionally biased region" description="Gly residues" evidence="1">
    <location>
        <begin position="520"/>
        <end position="537"/>
    </location>
</feature>
<gene>
    <name evidence="2" type="ORF">BU14_0031s0020</name>
</gene>
<feature type="region of interest" description="Disordered" evidence="1">
    <location>
        <begin position="718"/>
        <end position="759"/>
    </location>
</feature>
<dbReference type="EMBL" id="KV918767">
    <property type="protein sequence ID" value="OSX80848.1"/>
    <property type="molecule type" value="Genomic_DNA"/>
</dbReference>
<feature type="region of interest" description="Disordered" evidence="1">
    <location>
        <begin position="919"/>
        <end position="938"/>
    </location>
</feature>
<evidence type="ECO:0000256" key="1">
    <source>
        <dbReference type="SAM" id="MobiDB-lite"/>
    </source>
</evidence>
<feature type="region of interest" description="Disordered" evidence="1">
    <location>
        <begin position="824"/>
        <end position="865"/>
    </location>
</feature>
<keyword evidence="3" id="KW-1185">Reference proteome</keyword>
<feature type="region of interest" description="Disordered" evidence="1">
    <location>
        <begin position="994"/>
        <end position="1032"/>
    </location>
</feature>
<feature type="compositionally biased region" description="Basic residues" evidence="1">
    <location>
        <begin position="299"/>
        <end position="308"/>
    </location>
</feature>